<dbReference type="KEGG" id="ima:PO878_16595"/>
<proteinExistence type="predicted"/>
<dbReference type="InterPro" id="IPR002347">
    <property type="entry name" value="SDR_fam"/>
</dbReference>
<sequence>MARGTDPGPTVLAAATPAAADLARALRAASVVEAPEAPVDAGWGWRWDEVLAGWRERIHALPPPDRLVVCTWAPSHPAAAVTDLAPEAWRTRVEWPTALWFTTLVAAADRVVDGGAAVAVAERPATLDAPGHGAEVAVGDGVANLVRSLAAAHGPRGVRVNAVATALHTAPAHPLGAPPRLDGFPGTVADVAGAVRILLSDDASAVTAATLAADRGRR</sequence>
<evidence type="ECO:0000313" key="2">
    <source>
        <dbReference type="Proteomes" id="UP001216390"/>
    </source>
</evidence>
<dbReference type="InterPro" id="IPR036291">
    <property type="entry name" value="NAD(P)-bd_dom_sf"/>
</dbReference>
<dbReference type="Proteomes" id="UP001216390">
    <property type="component" value="Chromosome"/>
</dbReference>
<evidence type="ECO:0000313" key="1">
    <source>
        <dbReference type="EMBL" id="WCO66121.1"/>
    </source>
</evidence>
<dbReference type="RefSeq" id="WP_272735646.1">
    <property type="nucleotide sequence ID" value="NZ_CP116942.1"/>
</dbReference>
<accession>A0AAE9Y5Y1</accession>
<dbReference type="EMBL" id="CP116942">
    <property type="protein sequence ID" value="WCO66121.1"/>
    <property type="molecule type" value="Genomic_DNA"/>
</dbReference>
<protein>
    <submittedName>
        <fullName evidence="1">SDR family oxidoreductase</fullName>
    </submittedName>
</protein>
<organism evidence="1 2">
    <name type="scientific">Iamia majanohamensis</name>
    <dbReference type="NCBI Taxonomy" id="467976"/>
    <lineage>
        <taxon>Bacteria</taxon>
        <taxon>Bacillati</taxon>
        <taxon>Actinomycetota</taxon>
        <taxon>Acidimicrobiia</taxon>
        <taxon>Acidimicrobiales</taxon>
        <taxon>Iamiaceae</taxon>
        <taxon>Iamia</taxon>
    </lineage>
</organism>
<dbReference type="Gene3D" id="3.40.50.720">
    <property type="entry name" value="NAD(P)-binding Rossmann-like Domain"/>
    <property type="match status" value="1"/>
</dbReference>
<dbReference type="SUPFAM" id="SSF51735">
    <property type="entry name" value="NAD(P)-binding Rossmann-fold domains"/>
    <property type="match status" value="1"/>
</dbReference>
<dbReference type="AlphaFoldDB" id="A0AAE9Y5Y1"/>
<keyword evidence="2" id="KW-1185">Reference proteome</keyword>
<dbReference type="Pfam" id="PF13561">
    <property type="entry name" value="adh_short_C2"/>
    <property type="match status" value="1"/>
</dbReference>
<gene>
    <name evidence="1" type="ORF">PO878_16595</name>
</gene>
<name>A0AAE9Y5Y1_9ACTN</name>
<reference evidence="1" key="1">
    <citation type="submission" date="2023-01" db="EMBL/GenBank/DDBJ databases">
        <title>The diversity of Class Acidimicrobiia in South China Sea sediment environments and the proposal of Iamia marina sp. nov., a novel species of the genus Iamia.</title>
        <authorList>
            <person name="He Y."/>
            <person name="Tian X."/>
        </authorList>
    </citation>
    <scope>NUCLEOTIDE SEQUENCE</scope>
    <source>
        <strain evidence="1">DSM 19957</strain>
    </source>
</reference>